<evidence type="ECO:0000313" key="2">
    <source>
        <dbReference type="EMBL" id="KAJ1084272.1"/>
    </source>
</evidence>
<organism evidence="2 3">
    <name type="scientific">Pleurodeles waltl</name>
    <name type="common">Iberian ribbed newt</name>
    <dbReference type="NCBI Taxonomy" id="8319"/>
    <lineage>
        <taxon>Eukaryota</taxon>
        <taxon>Metazoa</taxon>
        <taxon>Chordata</taxon>
        <taxon>Craniata</taxon>
        <taxon>Vertebrata</taxon>
        <taxon>Euteleostomi</taxon>
        <taxon>Amphibia</taxon>
        <taxon>Batrachia</taxon>
        <taxon>Caudata</taxon>
        <taxon>Salamandroidea</taxon>
        <taxon>Salamandridae</taxon>
        <taxon>Pleurodelinae</taxon>
        <taxon>Pleurodeles</taxon>
    </lineage>
</organism>
<evidence type="ECO:0000256" key="1">
    <source>
        <dbReference type="SAM" id="MobiDB-lite"/>
    </source>
</evidence>
<reference evidence="2" key="1">
    <citation type="journal article" date="2022" name="bioRxiv">
        <title>Sequencing and chromosome-scale assembly of the giantPleurodeles waltlgenome.</title>
        <authorList>
            <person name="Brown T."/>
            <person name="Elewa A."/>
            <person name="Iarovenko S."/>
            <person name="Subramanian E."/>
            <person name="Araus A.J."/>
            <person name="Petzold A."/>
            <person name="Susuki M."/>
            <person name="Suzuki K.-i.T."/>
            <person name="Hayashi T."/>
            <person name="Toyoda A."/>
            <person name="Oliveira C."/>
            <person name="Osipova E."/>
            <person name="Leigh N.D."/>
            <person name="Simon A."/>
            <person name="Yun M.H."/>
        </authorList>
    </citation>
    <scope>NUCLEOTIDE SEQUENCE</scope>
    <source>
        <strain evidence="2">20211129_DDA</strain>
        <tissue evidence="2">Liver</tissue>
    </source>
</reference>
<proteinExistence type="predicted"/>
<protein>
    <submittedName>
        <fullName evidence="2">Uncharacterized protein</fullName>
    </submittedName>
</protein>
<evidence type="ECO:0000313" key="3">
    <source>
        <dbReference type="Proteomes" id="UP001066276"/>
    </source>
</evidence>
<dbReference type="AlphaFoldDB" id="A0AAV7L1E2"/>
<accession>A0AAV7L1E2</accession>
<dbReference type="Proteomes" id="UP001066276">
    <property type="component" value="Chromosome 12"/>
</dbReference>
<gene>
    <name evidence="2" type="ORF">NDU88_004424</name>
</gene>
<comment type="caution">
    <text evidence="2">The sequence shown here is derived from an EMBL/GenBank/DDBJ whole genome shotgun (WGS) entry which is preliminary data.</text>
</comment>
<keyword evidence="3" id="KW-1185">Reference proteome</keyword>
<dbReference type="EMBL" id="JANPWB010000016">
    <property type="protein sequence ID" value="KAJ1084272.1"/>
    <property type="molecule type" value="Genomic_DNA"/>
</dbReference>
<feature type="region of interest" description="Disordered" evidence="1">
    <location>
        <begin position="1"/>
        <end position="60"/>
    </location>
</feature>
<name>A0AAV7L1E2_PLEWA</name>
<sequence>MESLDSEAEKGDKGLGLEGDIEEAERQTHGVRSRTPSFQISVGAPSSFKDGRQQDSAEGELPAYPIAEMLKSLSLEVKGGFEMSISNQKEIRSLCETLGETIDDLAGRTAALEEQVGELKSTTEVKRIEIQKLKSNEESVLSELEVLENN</sequence>